<accession>A0ABR2Z0V5</accession>
<dbReference type="EMBL" id="JALJOT010000002">
    <property type="protein sequence ID" value="KAK9917224.1"/>
    <property type="molecule type" value="Genomic_DNA"/>
</dbReference>
<name>A0ABR2Z0V5_9CHLO</name>
<reference evidence="2 3" key="1">
    <citation type="journal article" date="2024" name="Nat. Commun.">
        <title>Phylogenomics reveals the evolutionary origins of lichenization in chlorophyte algae.</title>
        <authorList>
            <person name="Puginier C."/>
            <person name="Libourel C."/>
            <person name="Otte J."/>
            <person name="Skaloud P."/>
            <person name="Haon M."/>
            <person name="Grisel S."/>
            <person name="Petersen M."/>
            <person name="Berrin J.G."/>
            <person name="Delaux P.M."/>
            <person name="Dal Grande F."/>
            <person name="Keller J."/>
        </authorList>
    </citation>
    <scope>NUCLEOTIDE SEQUENCE [LARGE SCALE GENOMIC DNA]</scope>
    <source>
        <strain evidence="2 3">SAG 216-7</strain>
    </source>
</reference>
<feature type="region of interest" description="Disordered" evidence="1">
    <location>
        <begin position="191"/>
        <end position="218"/>
    </location>
</feature>
<organism evidence="2 3">
    <name type="scientific">Coccomyxa subellipsoidea</name>
    <dbReference type="NCBI Taxonomy" id="248742"/>
    <lineage>
        <taxon>Eukaryota</taxon>
        <taxon>Viridiplantae</taxon>
        <taxon>Chlorophyta</taxon>
        <taxon>core chlorophytes</taxon>
        <taxon>Trebouxiophyceae</taxon>
        <taxon>Trebouxiophyceae incertae sedis</taxon>
        <taxon>Coccomyxaceae</taxon>
        <taxon>Coccomyxa</taxon>
    </lineage>
</organism>
<evidence type="ECO:0000313" key="3">
    <source>
        <dbReference type="Proteomes" id="UP001491310"/>
    </source>
</evidence>
<evidence type="ECO:0000313" key="2">
    <source>
        <dbReference type="EMBL" id="KAK9917224.1"/>
    </source>
</evidence>
<dbReference type="Proteomes" id="UP001491310">
    <property type="component" value="Unassembled WGS sequence"/>
</dbReference>
<proteinExistence type="predicted"/>
<evidence type="ECO:0000256" key="1">
    <source>
        <dbReference type="SAM" id="MobiDB-lite"/>
    </source>
</evidence>
<feature type="region of interest" description="Disordered" evidence="1">
    <location>
        <begin position="128"/>
        <end position="155"/>
    </location>
</feature>
<keyword evidence="3" id="KW-1185">Reference proteome</keyword>
<gene>
    <name evidence="2" type="ORF">WJX75_002059</name>
</gene>
<sequence>MKRIAHELTPHPASEDLTRARHWTHHSRFKVPGTSGVSLTPGQPHHLSCYMSQSLTFAPGDAGSPSTEQSEAHAQSALTLASLPQQLLEVSQYLSDDFLCEMGALPDFGLEEILPPPVSLQEAGKWPERQTHNTQQTSSNASWQDESELPRLPSPLNLEFPDFSDILGMELHGPEVRQSVSYTAPKEELLSCRPPSLPQREMCGSRSTLDSAGESTATQYHAHEHLPYATPRGSVDCSTPTARFSPLLAQPMTPVLLHPRTAVMHSPAVAERPVFEARHNHPDFATIYAFLGSLFDPACAHINHEDVLVQMAPVDPLTPASGLKQH</sequence>
<protein>
    <submittedName>
        <fullName evidence="2">Uncharacterized protein</fullName>
    </submittedName>
</protein>
<feature type="compositionally biased region" description="Polar residues" evidence="1">
    <location>
        <begin position="205"/>
        <end position="218"/>
    </location>
</feature>
<comment type="caution">
    <text evidence="2">The sequence shown here is derived from an EMBL/GenBank/DDBJ whole genome shotgun (WGS) entry which is preliminary data.</text>
</comment>
<feature type="compositionally biased region" description="Polar residues" evidence="1">
    <location>
        <begin position="132"/>
        <end position="144"/>
    </location>
</feature>
<dbReference type="Pfam" id="PF24904">
    <property type="entry name" value="RVE6"/>
    <property type="match status" value="1"/>
</dbReference>